<dbReference type="EMBL" id="LLXU01000057">
    <property type="protein sequence ID" value="KRG46258.1"/>
    <property type="molecule type" value="Genomic_DNA"/>
</dbReference>
<evidence type="ECO:0000313" key="5">
    <source>
        <dbReference type="EMBL" id="KRG46258.1"/>
    </source>
</evidence>
<gene>
    <name evidence="5" type="ORF">ARC20_05920</name>
</gene>
<dbReference type="SUPFAM" id="SSF56784">
    <property type="entry name" value="HAD-like"/>
    <property type="match status" value="1"/>
</dbReference>
<evidence type="ECO:0000313" key="6">
    <source>
        <dbReference type="Proteomes" id="UP000051802"/>
    </source>
</evidence>
<dbReference type="InterPro" id="IPR023214">
    <property type="entry name" value="HAD_sf"/>
</dbReference>
<dbReference type="NCBIfam" id="TIGR00685">
    <property type="entry name" value="T6PP"/>
    <property type="match status" value="1"/>
</dbReference>
<dbReference type="Proteomes" id="UP000051802">
    <property type="component" value="Unassembled WGS sequence"/>
</dbReference>
<comment type="caution">
    <text evidence="5">The sequence shown here is derived from an EMBL/GenBank/DDBJ whole genome shotgun (WGS) entry which is preliminary data.</text>
</comment>
<dbReference type="RefSeq" id="WP_057645197.1">
    <property type="nucleotide sequence ID" value="NZ_LLXU01000057.1"/>
</dbReference>
<keyword evidence="4" id="KW-0460">Magnesium</keyword>
<dbReference type="InterPro" id="IPR003337">
    <property type="entry name" value="Trehalose_PPase"/>
</dbReference>
<protein>
    <recommendedName>
        <fullName evidence="4">Trehalose 6-phosphate phosphatase</fullName>
        <ecNumber evidence="4">3.1.3.12</ecNumber>
    </recommendedName>
</protein>
<dbReference type="Gene3D" id="3.30.70.1020">
    <property type="entry name" value="Trehalose-6-phosphate phosphatase related protein, domain 2"/>
    <property type="match status" value="1"/>
</dbReference>
<evidence type="ECO:0000256" key="2">
    <source>
        <dbReference type="ARBA" id="ARBA00008770"/>
    </source>
</evidence>
<dbReference type="AlphaFoldDB" id="A0A0R0AV17"/>
<dbReference type="GO" id="GO:0000287">
    <property type="term" value="F:magnesium ion binding"/>
    <property type="evidence" value="ECO:0007669"/>
    <property type="project" value="UniProtKB-ARBA"/>
</dbReference>
<dbReference type="EC" id="3.1.3.12" evidence="4"/>
<sequence length="254" mass="27432">MSEIPPFRPPPPLLDDGCALFLDVDGTLIEFSEDPARVRLLPQVREAIGVLSDRLGGAVALVSGRPLSQLDALFAPLRLPAAGLHGHELRSDLAARRDMPAADDTTDWLHSLHQRAAHMAQAHPGVLVEDKGVSMALHWRAAPHSGEAVLAFAHDQIAQLPSYRLQPGDHVVEFVPQGSDKGTAVEQLMQRAPFRGRVPVFVGDDLTDEYGFLAALRLGGWAVRVGTREPTQARHALPDPLAVHAWLQENASGG</sequence>
<comment type="similarity">
    <text evidence="2 4">Belongs to the trehalose phosphatase family.</text>
</comment>
<evidence type="ECO:0000256" key="4">
    <source>
        <dbReference type="RuleBase" id="RU361117"/>
    </source>
</evidence>
<dbReference type="InterPro" id="IPR036412">
    <property type="entry name" value="HAD-like_sf"/>
</dbReference>
<keyword evidence="4" id="KW-0479">Metal-binding</keyword>
<comment type="pathway">
    <text evidence="1 4">Glycan biosynthesis; trehalose biosynthesis.</text>
</comment>
<name>A0A0R0AV17_9GAMM</name>
<comment type="catalytic activity">
    <reaction evidence="4">
        <text>alpha,alpha-trehalose 6-phosphate + H2O = alpha,alpha-trehalose + phosphate</text>
        <dbReference type="Rhea" id="RHEA:23420"/>
        <dbReference type="ChEBI" id="CHEBI:15377"/>
        <dbReference type="ChEBI" id="CHEBI:16551"/>
        <dbReference type="ChEBI" id="CHEBI:43474"/>
        <dbReference type="ChEBI" id="CHEBI:58429"/>
        <dbReference type="EC" id="3.1.3.12"/>
    </reaction>
</comment>
<dbReference type="InterPro" id="IPR044651">
    <property type="entry name" value="OTSB-like"/>
</dbReference>
<dbReference type="UniPathway" id="UPA00299"/>
<keyword evidence="3 4" id="KW-0378">Hydrolase</keyword>
<dbReference type="NCBIfam" id="TIGR01484">
    <property type="entry name" value="HAD-SF-IIB"/>
    <property type="match status" value="1"/>
</dbReference>
<proteinExistence type="inferred from homology"/>
<keyword evidence="6" id="KW-1185">Reference proteome</keyword>
<organism evidence="5 6">
    <name type="scientific">Stenotrophomonas panacihumi</name>
    <dbReference type="NCBI Taxonomy" id="676599"/>
    <lineage>
        <taxon>Bacteria</taxon>
        <taxon>Pseudomonadati</taxon>
        <taxon>Pseudomonadota</taxon>
        <taxon>Gammaproteobacteria</taxon>
        <taxon>Lysobacterales</taxon>
        <taxon>Lysobacteraceae</taxon>
        <taxon>Stenotrophomonas</taxon>
    </lineage>
</organism>
<dbReference type="PANTHER" id="PTHR43768">
    <property type="entry name" value="TREHALOSE 6-PHOSPHATE PHOSPHATASE"/>
    <property type="match status" value="1"/>
</dbReference>
<dbReference type="CDD" id="cd01627">
    <property type="entry name" value="HAD_TPP"/>
    <property type="match status" value="1"/>
</dbReference>
<dbReference type="PANTHER" id="PTHR43768:SF3">
    <property type="entry name" value="TREHALOSE 6-PHOSPHATE PHOSPHATASE"/>
    <property type="match status" value="1"/>
</dbReference>
<dbReference type="GO" id="GO:0004805">
    <property type="term" value="F:trehalose-phosphatase activity"/>
    <property type="evidence" value="ECO:0007669"/>
    <property type="project" value="UniProtKB-EC"/>
</dbReference>
<comment type="cofactor">
    <cofactor evidence="4">
        <name>Mg(2+)</name>
        <dbReference type="ChEBI" id="CHEBI:18420"/>
    </cofactor>
</comment>
<dbReference type="InterPro" id="IPR006379">
    <property type="entry name" value="HAD-SF_hydro_IIB"/>
</dbReference>
<dbReference type="Pfam" id="PF02358">
    <property type="entry name" value="Trehalose_PPase"/>
    <property type="match status" value="1"/>
</dbReference>
<dbReference type="Gene3D" id="3.40.50.1000">
    <property type="entry name" value="HAD superfamily/HAD-like"/>
    <property type="match status" value="1"/>
</dbReference>
<comment type="function">
    <text evidence="4">Removes the phosphate from trehalose 6-phosphate to produce free trehalose.</text>
</comment>
<dbReference type="GO" id="GO:0005992">
    <property type="term" value="P:trehalose biosynthetic process"/>
    <property type="evidence" value="ECO:0007669"/>
    <property type="project" value="UniProtKB-UniPathway"/>
</dbReference>
<dbReference type="STRING" id="676599.ARC20_05920"/>
<reference evidence="5 6" key="1">
    <citation type="submission" date="2015-10" db="EMBL/GenBank/DDBJ databases">
        <title>Genome sequencing and analysis of members of genus Stenotrophomonas.</title>
        <authorList>
            <person name="Patil P.P."/>
            <person name="Midha S."/>
            <person name="Patil P.B."/>
        </authorList>
    </citation>
    <scope>NUCLEOTIDE SEQUENCE [LARGE SCALE GENOMIC DNA]</scope>
    <source>
        <strain evidence="5 6">JCM 16536</strain>
    </source>
</reference>
<accession>A0A0R0AV17</accession>
<evidence type="ECO:0000256" key="1">
    <source>
        <dbReference type="ARBA" id="ARBA00005199"/>
    </source>
</evidence>
<evidence type="ECO:0000256" key="3">
    <source>
        <dbReference type="ARBA" id="ARBA00022801"/>
    </source>
</evidence>
<dbReference type="OrthoDB" id="9814913at2"/>